<keyword evidence="2" id="KW-1003">Cell membrane</keyword>
<evidence type="ECO:0000256" key="4">
    <source>
        <dbReference type="ARBA" id="ARBA00022692"/>
    </source>
</evidence>
<proteinExistence type="predicted"/>
<sequence>MSSADTGRVSFGYRPALDGLRALAVTAVVLYHAGITGLGGGFLGVDTFFVLSGFLITSLLLTERLAHGRIDLPRFWIRRARRLLPALLVMVVATVVAGRWLLDPDALGLLRTDAWAALAYLANWRMIFRGTGYVAATAAPSPLQHTWSLGIEEQFYLIWPLVVAGLIGWVAARHTRTVLVVLCGAGAIASQLACGLVFQPDDIARAYYGTDTRAQALLIGAALAAVLTRPAAPSPGRRGRLALGVLGAAGAAATGLLWHFGADQAAWLYRGGLTAAALGTALMILPVMIVPGAFLARLLGFAPLVWLGRISYGVYLWHWPLFSYLTADSTGLSRWPLLALRLAATLAAAVLSYHLIEMPIRHGVLGRSLPRRVPVAVAAATVAVTAVVIAYAATPPPAPVTTAAPVVITTVPAAPHLANRRVVAPRPAPIDRPGRPGAGREPRVIFLGDSVSWVIGTYLPAHPGMWTSVRAIQGCGIATLPDILQLGTRHTNYPGCTSWQKRWQRGVAEDQPDVAVIELNRWELMDRRYQGRYQHVGDPAYDRYLTAQLDRAIDIAGSRGAAVVLLTAAYTHRAEKPDGSLYPEDQPGRVDAWNRLLRATAARHRDSVTVLDLNPVVCPDGKFTWKIDGRRVRSDGLHYTPAAVQRIIAPWLLPELAAIANGTYPRATAPGD</sequence>
<feature type="transmembrane region" description="Helical" evidence="8">
    <location>
        <begin position="335"/>
        <end position="353"/>
    </location>
</feature>
<feature type="transmembrane region" description="Helical" evidence="8">
    <location>
        <begin position="155"/>
        <end position="172"/>
    </location>
</feature>
<dbReference type="AlphaFoldDB" id="A0A919TDV7"/>
<dbReference type="PANTHER" id="PTHR23028">
    <property type="entry name" value="ACETYLTRANSFERASE"/>
    <property type="match status" value="1"/>
</dbReference>
<feature type="transmembrane region" description="Helical" evidence="8">
    <location>
        <begin position="267"/>
        <end position="287"/>
    </location>
</feature>
<accession>A0A919TDV7</accession>
<dbReference type="Pfam" id="PF19040">
    <property type="entry name" value="SGNH"/>
    <property type="match status" value="1"/>
</dbReference>
<dbReference type="RefSeq" id="WP_246607448.1">
    <property type="nucleotide sequence ID" value="NZ_BOQN01000068.1"/>
</dbReference>
<dbReference type="PANTHER" id="PTHR23028:SF53">
    <property type="entry name" value="ACYL_TRANSF_3 DOMAIN-CONTAINING PROTEIN"/>
    <property type="match status" value="1"/>
</dbReference>
<evidence type="ECO:0000259" key="10">
    <source>
        <dbReference type="Pfam" id="PF19040"/>
    </source>
</evidence>
<dbReference type="GO" id="GO:0005886">
    <property type="term" value="C:plasma membrane"/>
    <property type="evidence" value="ECO:0007669"/>
    <property type="project" value="UniProtKB-SubCell"/>
</dbReference>
<dbReference type="InterPro" id="IPR002656">
    <property type="entry name" value="Acyl_transf_3_dom"/>
</dbReference>
<evidence type="ECO:0000256" key="1">
    <source>
        <dbReference type="ARBA" id="ARBA00004651"/>
    </source>
</evidence>
<evidence type="ECO:0000256" key="8">
    <source>
        <dbReference type="SAM" id="Phobius"/>
    </source>
</evidence>
<dbReference type="Gene3D" id="3.40.50.1110">
    <property type="entry name" value="SGNH hydrolase"/>
    <property type="match status" value="1"/>
</dbReference>
<keyword evidence="5 8" id="KW-1133">Transmembrane helix</keyword>
<organism evidence="11 12">
    <name type="scientific">Paractinoplanes toevensis</name>
    <dbReference type="NCBI Taxonomy" id="571911"/>
    <lineage>
        <taxon>Bacteria</taxon>
        <taxon>Bacillati</taxon>
        <taxon>Actinomycetota</taxon>
        <taxon>Actinomycetes</taxon>
        <taxon>Micromonosporales</taxon>
        <taxon>Micromonosporaceae</taxon>
        <taxon>Paractinoplanes</taxon>
    </lineage>
</organism>
<evidence type="ECO:0000259" key="9">
    <source>
        <dbReference type="Pfam" id="PF01757"/>
    </source>
</evidence>
<evidence type="ECO:0000256" key="2">
    <source>
        <dbReference type="ARBA" id="ARBA00022475"/>
    </source>
</evidence>
<feature type="domain" description="Acyltransferase 3" evidence="9">
    <location>
        <begin position="15"/>
        <end position="352"/>
    </location>
</feature>
<dbReference type="GO" id="GO:0016747">
    <property type="term" value="F:acyltransferase activity, transferring groups other than amino-acyl groups"/>
    <property type="evidence" value="ECO:0007669"/>
    <property type="project" value="InterPro"/>
</dbReference>
<dbReference type="GO" id="GO:0009103">
    <property type="term" value="P:lipopolysaccharide biosynthetic process"/>
    <property type="evidence" value="ECO:0007669"/>
    <property type="project" value="TreeGrafter"/>
</dbReference>
<dbReference type="InterPro" id="IPR050879">
    <property type="entry name" value="Acyltransferase_3"/>
</dbReference>
<keyword evidence="6 8" id="KW-0472">Membrane</keyword>
<keyword evidence="4 8" id="KW-0812">Transmembrane</keyword>
<dbReference type="InterPro" id="IPR043968">
    <property type="entry name" value="SGNH"/>
</dbReference>
<keyword evidence="3" id="KW-0808">Transferase</keyword>
<evidence type="ECO:0000256" key="5">
    <source>
        <dbReference type="ARBA" id="ARBA00022989"/>
    </source>
</evidence>
<dbReference type="Proteomes" id="UP000677082">
    <property type="component" value="Unassembled WGS sequence"/>
</dbReference>
<evidence type="ECO:0000313" key="12">
    <source>
        <dbReference type="Proteomes" id="UP000677082"/>
    </source>
</evidence>
<feature type="domain" description="SGNH" evidence="10">
    <location>
        <begin position="435"/>
        <end position="649"/>
    </location>
</feature>
<feature type="transmembrane region" description="Helical" evidence="8">
    <location>
        <begin position="45"/>
        <end position="62"/>
    </location>
</feature>
<comment type="subcellular location">
    <subcellularLocation>
        <location evidence="1">Cell membrane</location>
        <topology evidence="1">Multi-pass membrane protein</topology>
    </subcellularLocation>
</comment>
<feature type="transmembrane region" description="Helical" evidence="8">
    <location>
        <begin position="179"/>
        <end position="200"/>
    </location>
</feature>
<dbReference type="EMBL" id="BOQN01000068">
    <property type="protein sequence ID" value="GIM93628.1"/>
    <property type="molecule type" value="Genomic_DNA"/>
</dbReference>
<name>A0A919TDV7_9ACTN</name>
<feature type="transmembrane region" description="Helical" evidence="8">
    <location>
        <begin position="83"/>
        <end position="102"/>
    </location>
</feature>
<feature type="transmembrane region" description="Helical" evidence="8">
    <location>
        <begin position="212"/>
        <end position="229"/>
    </location>
</feature>
<gene>
    <name evidence="11" type="ORF">Ato02nite_054210</name>
</gene>
<feature type="transmembrane region" description="Helical" evidence="8">
    <location>
        <begin position="373"/>
        <end position="393"/>
    </location>
</feature>
<feature type="transmembrane region" description="Helical" evidence="8">
    <location>
        <begin position="241"/>
        <end position="261"/>
    </location>
</feature>
<dbReference type="SUPFAM" id="SSF52266">
    <property type="entry name" value="SGNH hydrolase"/>
    <property type="match status" value="1"/>
</dbReference>
<keyword evidence="7" id="KW-0012">Acyltransferase</keyword>
<comment type="caution">
    <text evidence="11">The sequence shown here is derived from an EMBL/GenBank/DDBJ whole genome shotgun (WGS) entry which is preliminary data.</text>
</comment>
<reference evidence="11 12" key="1">
    <citation type="submission" date="2021-03" db="EMBL/GenBank/DDBJ databases">
        <title>Whole genome shotgun sequence of Actinoplanes toevensis NBRC 105298.</title>
        <authorList>
            <person name="Komaki H."/>
            <person name="Tamura T."/>
        </authorList>
    </citation>
    <scope>NUCLEOTIDE SEQUENCE [LARGE SCALE GENOMIC DNA]</scope>
    <source>
        <strain evidence="11 12">NBRC 105298</strain>
    </source>
</reference>
<dbReference type="InterPro" id="IPR036514">
    <property type="entry name" value="SGNH_hydro_sf"/>
</dbReference>
<evidence type="ECO:0000256" key="7">
    <source>
        <dbReference type="ARBA" id="ARBA00023315"/>
    </source>
</evidence>
<protein>
    <submittedName>
        <fullName evidence="11">Membrane protein</fullName>
    </submittedName>
</protein>
<dbReference type="Pfam" id="PF01757">
    <property type="entry name" value="Acyl_transf_3"/>
    <property type="match status" value="1"/>
</dbReference>
<keyword evidence="12" id="KW-1185">Reference proteome</keyword>
<evidence type="ECO:0000256" key="3">
    <source>
        <dbReference type="ARBA" id="ARBA00022679"/>
    </source>
</evidence>
<evidence type="ECO:0000313" key="11">
    <source>
        <dbReference type="EMBL" id="GIM93628.1"/>
    </source>
</evidence>
<evidence type="ECO:0000256" key="6">
    <source>
        <dbReference type="ARBA" id="ARBA00023136"/>
    </source>
</evidence>